<evidence type="ECO:0000256" key="6">
    <source>
        <dbReference type="PROSITE-ProRule" id="PRU00108"/>
    </source>
</evidence>
<evidence type="ECO:0000256" key="3">
    <source>
        <dbReference type="ARBA" id="ARBA00023155"/>
    </source>
</evidence>
<evidence type="ECO:0000256" key="1">
    <source>
        <dbReference type="ARBA" id="ARBA00022473"/>
    </source>
</evidence>
<dbReference type="Gene3D" id="1.10.10.60">
    <property type="entry name" value="Homeodomain-like"/>
    <property type="match status" value="1"/>
</dbReference>
<reference evidence="10" key="1">
    <citation type="journal article" date="2023" name="Mol. Biol. Evol.">
        <title>Third-Generation Sequencing Reveals the Adaptive Role of the Epigenome in Three Deep-Sea Polychaetes.</title>
        <authorList>
            <person name="Perez M."/>
            <person name="Aroh O."/>
            <person name="Sun Y."/>
            <person name="Lan Y."/>
            <person name="Juniper S.K."/>
            <person name="Young C.R."/>
            <person name="Angers B."/>
            <person name="Qian P.Y."/>
        </authorList>
    </citation>
    <scope>NUCLEOTIDE SEQUENCE</scope>
    <source>
        <strain evidence="10">R07B-5</strain>
    </source>
</reference>
<dbReference type="PROSITE" id="PS00027">
    <property type="entry name" value="HOMEOBOX_1"/>
    <property type="match status" value="1"/>
</dbReference>
<keyword evidence="2 6" id="KW-0238">DNA-binding</keyword>
<dbReference type="PRINTS" id="PR00024">
    <property type="entry name" value="HOMEOBOX"/>
</dbReference>
<feature type="DNA-binding region" description="Homeobox" evidence="6">
    <location>
        <begin position="241"/>
        <end position="300"/>
    </location>
</feature>
<dbReference type="CDD" id="cd00086">
    <property type="entry name" value="homeodomain"/>
    <property type="match status" value="1"/>
</dbReference>
<dbReference type="GO" id="GO:0005634">
    <property type="term" value="C:nucleus"/>
    <property type="evidence" value="ECO:0007669"/>
    <property type="project" value="UniProtKB-SubCell"/>
</dbReference>
<feature type="region of interest" description="Disordered" evidence="8">
    <location>
        <begin position="1"/>
        <end position="23"/>
    </location>
</feature>
<evidence type="ECO:0000256" key="5">
    <source>
        <dbReference type="ARBA" id="ARBA00038504"/>
    </source>
</evidence>
<dbReference type="GO" id="GO:0003677">
    <property type="term" value="F:DNA binding"/>
    <property type="evidence" value="ECO:0007669"/>
    <property type="project" value="UniProtKB-UniRule"/>
</dbReference>
<dbReference type="InterPro" id="IPR001356">
    <property type="entry name" value="HD"/>
</dbReference>
<protein>
    <recommendedName>
        <fullName evidence="9">Homeobox domain-containing protein</fullName>
    </recommendedName>
</protein>
<feature type="compositionally biased region" description="Polar residues" evidence="8">
    <location>
        <begin position="306"/>
        <end position="320"/>
    </location>
</feature>
<organism evidence="10 11">
    <name type="scientific">Ridgeia piscesae</name>
    <name type="common">Tubeworm</name>
    <dbReference type="NCBI Taxonomy" id="27915"/>
    <lineage>
        <taxon>Eukaryota</taxon>
        <taxon>Metazoa</taxon>
        <taxon>Spiralia</taxon>
        <taxon>Lophotrochozoa</taxon>
        <taxon>Annelida</taxon>
        <taxon>Polychaeta</taxon>
        <taxon>Sedentaria</taxon>
        <taxon>Canalipalpata</taxon>
        <taxon>Sabellida</taxon>
        <taxon>Siboglinidae</taxon>
        <taxon>Ridgeia</taxon>
    </lineage>
</organism>
<evidence type="ECO:0000259" key="9">
    <source>
        <dbReference type="PROSITE" id="PS50071"/>
    </source>
</evidence>
<feature type="region of interest" description="Disordered" evidence="8">
    <location>
        <begin position="88"/>
        <end position="113"/>
    </location>
</feature>
<comment type="caution">
    <text evidence="10">The sequence shown here is derived from an EMBL/GenBank/DDBJ whole genome shotgun (WGS) entry which is preliminary data.</text>
</comment>
<dbReference type="FunFam" id="1.10.10.60:FF:000177">
    <property type="entry name" value="Homeobox protein DBX1"/>
    <property type="match status" value="1"/>
</dbReference>
<feature type="region of interest" description="Disordered" evidence="8">
    <location>
        <begin position="299"/>
        <end position="396"/>
    </location>
</feature>
<keyword evidence="4 6" id="KW-0539">Nucleus</keyword>
<dbReference type="PROSITE" id="PS50071">
    <property type="entry name" value="HOMEOBOX_2"/>
    <property type="match status" value="1"/>
</dbReference>
<feature type="compositionally biased region" description="Acidic residues" evidence="8">
    <location>
        <begin position="373"/>
        <end position="396"/>
    </location>
</feature>
<evidence type="ECO:0000313" key="10">
    <source>
        <dbReference type="EMBL" id="KAK2189483.1"/>
    </source>
</evidence>
<feature type="compositionally biased region" description="Polar residues" evidence="8">
    <location>
        <begin position="354"/>
        <end position="366"/>
    </location>
</feature>
<proteinExistence type="inferred from homology"/>
<dbReference type="InterPro" id="IPR051662">
    <property type="entry name" value="H2.0_Homeobox_NeuralPatt"/>
</dbReference>
<name>A0AAD9P7A1_RIDPI</name>
<dbReference type="SUPFAM" id="SSF46689">
    <property type="entry name" value="Homeodomain-like"/>
    <property type="match status" value="1"/>
</dbReference>
<dbReference type="PANTHER" id="PTHR24331">
    <property type="entry name" value="DBX"/>
    <property type="match status" value="1"/>
</dbReference>
<keyword evidence="3 6" id="KW-0371">Homeobox</keyword>
<comment type="subcellular location">
    <subcellularLocation>
        <location evidence="6 7">Nucleus</location>
    </subcellularLocation>
</comment>
<keyword evidence="1" id="KW-0217">Developmental protein</keyword>
<evidence type="ECO:0000313" key="11">
    <source>
        <dbReference type="Proteomes" id="UP001209878"/>
    </source>
</evidence>
<evidence type="ECO:0000256" key="4">
    <source>
        <dbReference type="ARBA" id="ARBA00023242"/>
    </source>
</evidence>
<dbReference type="GO" id="GO:0000981">
    <property type="term" value="F:DNA-binding transcription factor activity, RNA polymerase II-specific"/>
    <property type="evidence" value="ECO:0007669"/>
    <property type="project" value="InterPro"/>
</dbReference>
<dbReference type="AlphaFoldDB" id="A0AAD9P7A1"/>
<dbReference type="InterPro" id="IPR020479">
    <property type="entry name" value="HD_metazoa"/>
</dbReference>
<dbReference type="SMART" id="SM00389">
    <property type="entry name" value="HOX"/>
    <property type="match status" value="1"/>
</dbReference>
<dbReference type="InterPro" id="IPR009057">
    <property type="entry name" value="Homeodomain-like_sf"/>
</dbReference>
<dbReference type="PANTHER" id="PTHR24331:SF0">
    <property type="entry name" value="DBX"/>
    <property type="match status" value="1"/>
</dbReference>
<sequence length="396" mass="43423">MRHPGYMMESLLPRTENNASPPCRDVSDPMASEAAAAMAAAQAAFLAAASAATDGDGRQAFNMYRYHQYHLHQQHLQTRTSLATMSLTTPQPQATPRHLATTPEAPDAGDTDDTAVDLVHKTFTSSSPSSSSSVSKSSTPRLKFSVSAILSSEISPRNRKVPTPPVCNTAFCSYPHHVAHIASMAGNHANHVSNDVMTRAATLPYDHSPFGRIPFYSGGPMLLPPGGFPFLGSLRGKPRRGMLRRAVFSDFQRKGLEKMFQSQKYISKPDRKKLADKLMLKDSQVKIWFQNRRMKWRNSKERELLSSGSSRDVTLPSKGNPNPDLSDVHSEKRITAPDTTDSRVDDLQVAIPVSESSTSIDYSDNHCSPGDDHSDDDDDMGCADSEESDDEDIDVS</sequence>
<accession>A0AAD9P7A1</accession>
<feature type="compositionally biased region" description="Basic and acidic residues" evidence="8">
    <location>
        <begin position="326"/>
        <end position="346"/>
    </location>
</feature>
<evidence type="ECO:0000256" key="8">
    <source>
        <dbReference type="SAM" id="MobiDB-lite"/>
    </source>
</evidence>
<evidence type="ECO:0000256" key="7">
    <source>
        <dbReference type="RuleBase" id="RU000682"/>
    </source>
</evidence>
<comment type="similarity">
    <text evidence="5">Belongs to the H2.0 homeobox family.</text>
</comment>
<dbReference type="EMBL" id="JAODUO010000105">
    <property type="protein sequence ID" value="KAK2189483.1"/>
    <property type="molecule type" value="Genomic_DNA"/>
</dbReference>
<evidence type="ECO:0000256" key="2">
    <source>
        <dbReference type="ARBA" id="ARBA00023125"/>
    </source>
</evidence>
<dbReference type="InterPro" id="IPR017970">
    <property type="entry name" value="Homeobox_CS"/>
</dbReference>
<keyword evidence="11" id="KW-1185">Reference proteome</keyword>
<dbReference type="Pfam" id="PF00046">
    <property type="entry name" value="Homeodomain"/>
    <property type="match status" value="1"/>
</dbReference>
<feature type="domain" description="Homeobox" evidence="9">
    <location>
        <begin position="239"/>
        <end position="299"/>
    </location>
</feature>
<dbReference type="Proteomes" id="UP001209878">
    <property type="component" value="Unassembled WGS sequence"/>
</dbReference>
<gene>
    <name evidence="10" type="ORF">NP493_105g00022</name>
</gene>